<evidence type="ECO:0000256" key="1">
    <source>
        <dbReference type="ARBA" id="ARBA00005354"/>
    </source>
</evidence>
<keyword evidence="9" id="KW-0112">Calmodulin-binding</keyword>
<dbReference type="Pfam" id="PF08332">
    <property type="entry name" value="CaMKII_AD"/>
    <property type="match status" value="1"/>
</dbReference>
<evidence type="ECO:0000256" key="2">
    <source>
        <dbReference type="ARBA" id="ARBA00012434"/>
    </source>
</evidence>
<dbReference type="InterPro" id="IPR013543">
    <property type="entry name" value="Ca/CaM-dep_prot_kinase-assoc"/>
</dbReference>
<comment type="catalytic activity">
    <reaction evidence="10">
        <text>L-threonyl-[protein] + ATP = O-phospho-L-threonyl-[protein] + ADP + H(+)</text>
        <dbReference type="Rhea" id="RHEA:46608"/>
        <dbReference type="Rhea" id="RHEA-COMP:11060"/>
        <dbReference type="Rhea" id="RHEA-COMP:11605"/>
        <dbReference type="ChEBI" id="CHEBI:15378"/>
        <dbReference type="ChEBI" id="CHEBI:30013"/>
        <dbReference type="ChEBI" id="CHEBI:30616"/>
        <dbReference type="ChEBI" id="CHEBI:61977"/>
        <dbReference type="ChEBI" id="CHEBI:456216"/>
        <dbReference type="EC" id="2.7.11.17"/>
    </reaction>
</comment>
<dbReference type="InterPro" id="IPR011009">
    <property type="entry name" value="Kinase-like_dom_sf"/>
</dbReference>
<dbReference type="PROSITE" id="PS00108">
    <property type="entry name" value="PROTEIN_KINASE_ST"/>
    <property type="match status" value="1"/>
</dbReference>
<dbReference type="AlphaFoldDB" id="A0A3B5PX09"/>
<dbReference type="GO" id="GO:0005524">
    <property type="term" value="F:ATP binding"/>
    <property type="evidence" value="ECO:0007669"/>
    <property type="project" value="UniProtKB-UniRule"/>
</dbReference>
<comment type="similarity">
    <text evidence="1">Belongs to the protein kinase superfamily. CAMK Ser/Thr protein kinase family. CaMK subfamily.</text>
</comment>
<protein>
    <recommendedName>
        <fullName evidence="2">calcium/calmodulin-dependent protein kinase</fullName>
        <ecNumber evidence="2">2.7.11.17</ecNumber>
    </recommendedName>
</protein>
<keyword evidence="4" id="KW-0597">Phosphoprotein</keyword>
<keyword evidence="3" id="KW-0723">Serine/threonine-protein kinase</keyword>
<keyword evidence="7" id="KW-0418">Kinase</keyword>
<dbReference type="InterPro" id="IPR000719">
    <property type="entry name" value="Prot_kinase_dom"/>
</dbReference>
<dbReference type="GO" id="GO:0005516">
    <property type="term" value="F:calmodulin binding"/>
    <property type="evidence" value="ECO:0007669"/>
    <property type="project" value="UniProtKB-KW"/>
</dbReference>
<dbReference type="GO" id="GO:0004683">
    <property type="term" value="F:calcium/calmodulin-dependent protein kinase activity"/>
    <property type="evidence" value="ECO:0007669"/>
    <property type="project" value="UniProtKB-EC"/>
</dbReference>
<evidence type="ECO:0000313" key="15">
    <source>
        <dbReference type="Ensembl" id="ENSXMAP00000022216.1"/>
    </source>
</evidence>
<dbReference type="InterPro" id="IPR032710">
    <property type="entry name" value="NTF2-like_dom_sf"/>
</dbReference>
<evidence type="ECO:0000256" key="9">
    <source>
        <dbReference type="ARBA" id="ARBA00022860"/>
    </source>
</evidence>
<evidence type="ECO:0000256" key="5">
    <source>
        <dbReference type="ARBA" id="ARBA00022679"/>
    </source>
</evidence>
<feature type="region of interest" description="Disordered" evidence="13">
    <location>
        <begin position="434"/>
        <end position="455"/>
    </location>
</feature>
<keyword evidence="6 12" id="KW-0547">Nucleotide-binding</keyword>
<evidence type="ECO:0000313" key="16">
    <source>
        <dbReference type="Proteomes" id="UP000002852"/>
    </source>
</evidence>
<keyword evidence="8 12" id="KW-0067">ATP-binding</keyword>
<dbReference type="GeneTree" id="ENSGT00940000155150"/>
<keyword evidence="5" id="KW-0808">Transferase</keyword>
<evidence type="ECO:0000256" key="6">
    <source>
        <dbReference type="ARBA" id="ARBA00022741"/>
    </source>
</evidence>
<comment type="catalytic activity">
    <reaction evidence="11">
        <text>L-seryl-[protein] + ATP = O-phospho-L-seryl-[protein] + ADP + H(+)</text>
        <dbReference type="Rhea" id="RHEA:17989"/>
        <dbReference type="Rhea" id="RHEA-COMP:9863"/>
        <dbReference type="Rhea" id="RHEA-COMP:11604"/>
        <dbReference type="ChEBI" id="CHEBI:15378"/>
        <dbReference type="ChEBI" id="CHEBI:29999"/>
        <dbReference type="ChEBI" id="CHEBI:30616"/>
        <dbReference type="ChEBI" id="CHEBI:83421"/>
        <dbReference type="ChEBI" id="CHEBI:456216"/>
        <dbReference type="EC" id="2.7.11.17"/>
    </reaction>
</comment>
<dbReference type="EC" id="2.7.11.17" evidence="2"/>
<reference evidence="16" key="1">
    <citation type="submission" date="2012-01" db="EMBL/GenBank/DDBJ databases">
        <authorList>
            <person name="Walter R."/>
            <person name="Schartl M."/>
            <person name="Warren W."/>
        </authorList>
    </citation>
    <scope>NUCLEOTIDE SEQUENCE [LARGE SCALE GENOMIC DNA]</scope>
    <source>
        <strain evidence="16">JP 163 A</strain>
    </source>
</reference>
<dbReference type="Proteomes" id="UP000002852">
    <property type="component" value="Unassembled WGS sequence"/>
</dbReference>
<dbReference type="STRING" id="8083.ENSXMAP00000022216"/>
<dbReference type="SMART" id="SM00220">
    <property type="entry name" value="S_TKc"/>
    <property type="match status" value="1"/>
</dbReference>
<dbReference type="Gene3D" id="1.10.510.10">
    <property type="entry name" value="Transferase(Phosphotransferase) domain 1"/>
    <property type="match status" value="1"/>
</dbReference>
<dbReference type="OMA" id="YFENCEF"/>
<evidence type="ECO:0000256" key="8">
    <source>
        <dbReference type="ARBA" id="ARBA00022840"/>
    </source>
</evidence>
<evidence type="ECO:0000256" key="11">
    <source>
        <dbReference type="ARBA" id="ARBA00047430"/>
    </source>
</evidence>
<dbReference type="FunFam" id="3.30.200.20:FF:000002">
    <property type="entry name" value="Calcium/calmodulin-dependent protein kinase type II subunit delta isoform 2"/>
    <property type="match status" value="1"/>
</dbReference>
<evidence type="ECO:0000256" key="12">
    <source>
        <dbReference type="PROSITE-ProRule" id="PRU10141"/>
    </source>
</evidence>
<dbReference type="Gene3D" id="6.10.140.620">
    <property type="match status" value="1"/>
</dbReference>
<evidence type="ECO:0000256" key="13">
    <source>
        <dbReference type="SAM" id="MobiDB-lite"/>
    </source>
</evidence>
<feature type="binding site" evidence="12">
    <location>
        <position position="42"/>
    </location>
    <ligand>
        <name>ATP</name>
        <dbReference type="ChEBI" id="CHEBI:30616"/>
    </ligand>
</feature>
<dbReference type="PROSITE" id="PS50011">
    <property type="entry name" value="PROTEIN_KINASE_DOM"/>
    <property type="match status" value="1"/>
</dbReference>
<name>A0A3B5PX09_XIPMA</name>
<feature type="compositionally biased region" description="Basic and acidic residues" evidence="13">
    <location>
        <begin position="322"/>
        <end position="331"/>
    </location>
</feature>
<evidence type="ECO:0000256" key="3">
    <source>
        <dbReference type="ARBA" id="ARBA00022527"/>
    </source>
</evidence>
<reference evidence="16" key="2">
    <citation type="journal article" date="2013" name="Nat. Genet.">
        <title>The genome of the platyfish, Xiphophorus maculatus, provides insights into evolutionary adaptation and several complex traits.</title>
        <authorList>
            <person name="Schartl M."/>
            <person name="Walter R.B."/>
            <person name="Shen Y."/>
            <person name="Garcia T."/>
            <person name="Catchen J."/>
            <person name="Amores A."/>
            <person name="Braasch I."/>
            <person name="Chalopin D."/>
            <person name="Volff J.N."/>
            <person name="Lesch K.P."/>
            <person name="Bisazza A."/>
            <person name="Minx P."/>
            <person name="Hillier L."/>
            <person name="Wilson R.K."/>
            <person name="Fuerstenberg S."/>
            <person name="Boore J."/>
            <person name="Searle S."/>
            <person name="Postlethwait J.H."/>
            <person name="Warren W.C."/>
        </authorList>
    </citation>
    <scope>NUCLEOTIDE SEQUENCE [LARGE SCALE GENOMIC DNA]</scope>
    <source>
        <strain evidence="16">JP 163 A</strain>
    </source>
</reference>
<dbReference type="Gene3D" id="3.30.200.20">
    <property type="entry name" value="Phosphorylase Kinase, domain 1"/>
    <property type="match status" value="1"/>
</dbReference>
<dbReference type="PROSITE" id="PS00107">
    <property type="entry name" value="PROTEIN_KINASE_ATP"/>
    <property type="match status" value="1"/>
</dbReference>
<keyword evidence="16" id="KW-1185">Reference proteome</keyword>
<evidence type="ECO:0000256" key="10">
    <source>
        <dbReference type="ARBA" id="ARBA00047307"/>
    </source>
</evidence>
<evidence type="ECO:0000256" key="4">
    <source>
        <dbReference type="ARBA" id="ARBA00022553"/>
    </source>
</evidence>
<dbReference type="PANTHER" id="PTHR24347">
    <property type="entry name" value="SERINE/THREONINE-PROTEIN KINASE"/>
    <property type="match status" value="1"/>
</dbReference>
<dbReference type="InterPro" id="IPR008271">
    <property type="entry name" value="Ser/Thr_kinase_AS"/>
</dbReference>
<evidence type="ECO:0000259" key="14">
    <source>
        <dbReference type="PROSITE" id="PS50011"/>
    </source>
</evidence>
<feature type="region of interest" description="Disordered" evidence="13">
    <location>
        <begin position="315"/>
        <end position="341"/>
    </location>
</feature>
<dbReference type="FunFam" id="1.10.510.10:FF:000001">
    <property type="entry name" value="Calcium/calmodulin-dependent protein kinase type II subunit delta"/>
    <property type="match status" value="1"/>
</dbReference>
<reference evidence="15" key="4">
    <citation type="submission" date="2025-09" db="UniProtKB">
        <authorList>
            <consortium name="Ensembl"/>
        </authorList>
    </citation>
    <scope>IDENTIFICATION</scope>
    <source>
        <strain evidence="15">JP 163 A</strain>
    </source>
</reference>
<evidence type="ECO:0000256" key="7">
    <source>
        <dbReference type="ARBA" id="ARBA00022777"/>
    </source>
</evidence>
<dbReference type="InterPro" id="IPR017441">
    <property type="entry name" value="Protein_kinase_ATP_BS"/>
</dbReference>
<accession>A0A3B5PX09</accession>
<dbReference type="InParanoid" id="A0A3B5PX09"/>
<dbReference type="Ensembl" id="ENSXMAT00000028150.1">
    <property type="protein sequence ID" value="ENSXMAP00000022216.1"/>
    <property type="gene ID" value="ENSXMAG00000006555.2"/>
</dbReference>
<dbReference type="SUPFAM" id="SSF54427">
    <property type="entry name" value="NTF2-like"/>
    <property type="match status" value="1"/>
</dbReference>
<dbReference type="CDD" id="cd14086">
    <property type="entry name" value="STKc_CaMKII"/>
    <property type="match status" value="1"/>
</dbReference>
<dbReference type="Pfam" id="PF00069">
    <property type="entry name" value="Pkinase"/>
    <property type="match status" value="1"/>
</dbReference>
<sequence>MATVISTRFSDEYQLYEELGKGAFSVVRRCVKVLSGQEYAAKIINTKKLSARDHQKLDREARICRLLKHPNIVRLHDSISEEAHHYLIFDLVTGGELFEDIVAREYYSEADASHCIQQILEAVLHCHQMGVVHRDLKPENLLLASKSKGAAVKLADFGLAIEVEGDQQAWFGFAGTPGYLSPEVLRKDPYGKAVDLWACGVILYILLVGYPPFWDEDQHRLYQQIKAGAYDFPSPEWDTVTPEAKDLINKMLTINPAKRITAAEALKHPWISHRSTVASCMHRQETVECLKKFNARRKLKGAILTTMLATRNFSGGKSGSNKKADGVKESSESTNTTIEDEDTRVRKQDIIKVTEQLIEAISNGDFESYTKMCDPAVTAFEPEALGNLVEGLDFHRFYFENCEFVSVLWTGQAGSPAQVTAVCMCFSMVQEQQAGAHHHPEPPHPPGGRRGSLHRLHPGHAVHRLQRHAAHRPIRGDQGVAPPGREMANRPLPPLRIALHPQQVRTGHRGVQVGWERPDSALCPSIPECLYATAQLYYAAALDELVDDK</sequence>
<dbReference type="SUPFAM" id="SSF56112">
    <property type="entry name" value="Protein kinase-like (PK-like)"/>
    <property type="match status" value="1"/>
</dbReference>
<organism evidence="15 16">
    <name type="scientific">Xiphophorus maculatus</name>
    <name type="common">Southern platyfish</name>
    <name type="synonym">Platypoecilus maculatus</name>
    <dbReference type="NCBI Taxonomy" id="8083"/>
    <lineage>
        <taxon>Eukaryota</taxon>
        <taxon>Metazoa</taxon>
        <taxon>Chordata</taxon>
        <taxon>Craniata</taxon>
        <taxon>Vertebrata</taxon>
        <taxon>Euteleostomi</taxon>
        <taxon>Actinopterygii</taxon>
        <taxon>Neopterygii</taxon>
        <taxon>Teleostei</taxon>
        <taxon>Neoteleostei</taxon>
        <taxon>Acanthomorphata</taxon>
        <taxon>Ovalentaria</taxon>
        <taxon>Atherinomorphae</taxon>
        <taxon>Cyprinodontiformes</taxon>
        <taxon>Poeciliidae</taxon>
        <taxon>Poeciliinae</taxon>
        <taxon>Xiphophorus</taxon>
    </lineage>
</organism>
<dbReference type="Gene3D" id="3.10.450.50">
    <property type="match status" value="1"/>
</dbReference>
<proteinExistence type="inferred from homology"/>
<feature type="domain" description="Protein kinase" evidence="14">
    <location>
        <begin position="13"/>
        <end position="271"/>
    </location>
</feature>
<reference evidence="15" key="3">
    <citation type="submission" date="2025-08" db="UniProtKB">
        <authorList>
            <consortium name="Ensembl"/>
        </authorList>
    </citation>
    <scope>IDENTIFICATION</scope>
    <source>
        <strain evidence="15">JP 163 A</strain>
    </source>
</reference>